<protein>
    <recommendedName>
        <fullName evidence="9">Breast cancer metastasis-suppressor 1-like protein</fullName>
    </recommendedName>
</protein>
<comment type="caution">
    <text evidence="7">The sequence shown here is derived from an EMBL/GenBank/DDBJ whole genome shotgun (WGS) entry which is preliminary data.</text>
</comment>
<reference evidence="7 8" key="1">
    <citation type="journal article" date="2018" name="Nat. Ecol. Evol.">
        <title>Genomic signatures of mitonuclear coevolution across populations of Tigriopus californicus.</title>
        <authorList>
            <person name="Barreto F.S."/>
            <person name="Watson E.T."/>
            <person name="Lima T.G."/>
            <person name="Willett C.S."/>
            <person name="Edmands S."/>
            <person name="Li W."/>
            <person name="Burton R.S."/>
        </authorList>
    </citation>
    <scope>NUCLEOTIDE SEQUENCE [LARGE SCALE GENOMIC DNA]</scope>
    <source>
        <strain evidence="7 8">San Diego</strain>
    </source>
</reference>
<dbReference type="GO" id="GO:0005654">
    <property type="term" value="C:nucleoplasm"/>
    <property type="evidence" value="ECO:0007669"/>
    <property type="project" value="UniProtKB-ARBA"/>
</dbReference>
<name>A0A553P472_TIGCA</name>
<feature type="non-terminal residue" evidence="7">
    <location>
        <position position="1"/>
    </location>
</feature>
<keyword evidence="2" id="KW-0678">Repressor</keyword>
<evidence type="ECO:0000256" key="3">
    <source>
        <dbReference type="ARBA" id="ARBA00023015"/>
    </source>
</evidence>
<keyword evidence="5" id="KW-0539">Nucleus</keyword>
<dbReference type="Proteomes" id="UP000318571">
    <property type="component" value="Chromosome 7"/>
</dbReference>
<dbReference type="AlphaFoldDB" id="A0A553P472"/>
<evidence type="ECO:0000256" key="1">
    <source>
        <dbReference type="ARBA" id="ARBA00004123"/>
    </source>
</evidence>
<feature type="region of interest" description="Disordered" evidence="6">
    <location>
        <begin position="101"/>
        <end position="126"/>
    </location>
</feature>
<comment type="subcellular location">
    <subcellularLocation>
        <location evidence="1">Nucleus</location>
    </subcellularLocation>
</comment>
<keyword evidence="3" id="KW-0805">Transcription regulation</keyword>
<dbReference type="Pfam" id="PF08598">
    <property type="entry name" value="Sds3"/>
    <property type="match status" value="1"/>
</dbReference>
<evidence type="ECO:0000256" key="4">
    <source>
        <dbReference type="ARBA" id="ARBA00023163"/>
    </source>
</evidence>
<dbReference type="STRING" id="6832.A0A553P472"/>
<keyword evidence="4" id="KW-0804">Transcription</keyword>
<dbReference type="GO" id="GO:0010468">
    <property type="term" value="P:regulation of gene expression"/>
    <property type="evidence" value="ECO:0007669"/>
    <property type="project" value="UniProtKB-ARBA"/>
</dbReference>
<dbReference type="PANTHER" id="PTHR21964">
    <property type="entry name" value="BREAST CANCER METASTASIS-SUPPRESSOR 1"/>
    <property type="match status" value="1"/>
</dbReference>
<dbReference type="SMART" id="SM01401">
    <property type="entry name" value="Sds3"/>
    <property type="match status" value="1"/>
</dbReference>
<dbReference type="OMA" id="VECMDEM"/>
<organism evidence="7 8">
    <name type="scientific">Tigriopus californicus</name>
    <name type="common">Marine copepod</name>
    <dbReference type="NCBI Taxonomy" id="6832"/>
    <lineage>
        <taxon>Eukaryota</taxon>
        <taxon>Metazoa</taxon>
        <taxon>Ecdysozoa</taxon>
        <taxon>Arthropoda</taxon>
        <taxon>Crustacea</taxon>
        <taxon>Multicrustacea</taxon>
        <taxon>Hexanauplia</taxon>
        <taxon>Copepoda</taxon>
        <taxon>Harpacticoida</taxon>
        <taxon>Harpacticidae</taxon>
        <taxon>Tigriopus</taxon>
    </lineage>
</organism>
<accession>A0A553P472</accession>
<evidence type="ECO:0000256" key="6">
    <source>
        <dbReference type="SAM" id="MobiDB-lite"/>
    </source>
</evidence>
<dbReference type="InterPro" id="IPR013907">
    <property type="entry name" value="Sds3"/>
</dbReference>
<evidence type="ECO:0000256" key="2">
    <source>
        <dbReference type="ARBA" id="ARBA00022491"/>
    </source>
</evidence>
<evidence type="ECO:0000256" key="5">
    <source>
        <dbReference type="ARBA" id="ARBA00023242"/>
    </source>
</evidence>
<sequence>LYRERITQIEIKLNDVRASQAAEYLQPLEELQVNLRNRLEVGQVLKELRLANIQCKFDAEMLATDQNYESEKGLLLDSIKAELEDKIHRLEEDKQNVDLSSGLWERSGKSRKRKADPMDPDRRKKPVSVTGPYIVYMLTEDDILEDWTAIKKSMTQRKKTAV</sequence>
<dbReference type="EMBL" id="VCGU01000008">
    <property type="protein sequence ID" value="TRY72487.1"/>
    <property type="molecule type" value="Genomic_DNA"/>
</dbReference>
<keyword evidence="8" id="KW-1185">Reference proteome</keyword>
<gene>
    <name evidence="7" type="ORF">TCAL_01044</name>
</gene>
<proteinExistence type="predicted"/>
<evidence type="ECO:0008006" key="9">
    <source>
        <dbReference type="Google" id="ProtNLM"/>
    </source>
</evidence>
<evidence type="ECO:0000313" key="8">
    <source>
        <dbReference type="Proteomes" id="UP000318571"/>
    </source>
</evidence>
<evidence type="ECO:0000313" key="7">
    <source>
        <dbReference type="EMBL" id="TRY72487.1"/>
    </source>
</evidence>